<feature type="compositionally biased region" description="Basic residues" evidence="1">
    <location>
        <begin position="316"/>
        <end position="330"/>
    </location>
</feature>
<feature type="signal peptide" evidence="2">
    <location>
        <begin position="1"/>
        <end position="22"/>
    </location>
</feature>
<evidence type="ECO:0000256" key="1">
    <source>
        <dbReference type="SAM" id="MobiDB-lite"/>
    </source>
</evidence>
<sequence length="765" mass="87201">MIIKLLTLIVIYCYYNEFGVFGKSVIDGFCHPKCFEKCLPSCTCCNANVDNSERRNKIKRRILENVLKQKQLEVGFVCHSYCKTRCLPSCKFSCCEKQNSTEEVNEHSIVFEEGFDLSKLLKSLQETQNEYRKFKSYIGKLHNATTHKLKHPSHHHSQHTHKSKLKNRNNFISNKSEQKATLKNKKKQSKKESKEKNSKITNKKAVNDKVIKLEYDEKENGTDVSSSVLSSNVDKMQFINEKTNDMNGYDSDEFNSHTEELEDQHSGNYELTLNPLGYPRSESTTQHLPPHGNFIYNPFYVSNELKDSHILTQKQKSNKKKKSIKKRQKKNYNQTFKKKLNDIKSNGNGNNGDKGNNGNKVSGNENKSNDNGKKSVDLSLDTQATNQNFQTSEDSKETEKVKALDNTRKITKALKEIANLQTTIKENIENDKMVKLNSMQKKESSNFKIEPAVKPFISRKLDTTNSKPHNFKKLKPAPSMFQEFQEVDLLTYSADQHPNHSKVLNKKSNKMTYKNKKKKGNRNLNKQANKQSNHILNVFSTNQNDNTSYSNFYDSKTNQESFTLKSSDSVSESVNQQPSVSQSSNLVTENIAKQPSVILTDNLTSYPMPAQAVIQNESQQTNQNELYSQQTNQCAASCGMLCSPFCENICCENSMYQNYLENKQVDLQPTPALQIQAPKKNYEDAYTQSPNSIYGENALSLKDTNTKAIKLSEATLSATRRRIQDLISLLQETSKNIETNNVANTNVCHIGCKKHCLPSCHFECC</sequence>
<accession>A0ABM4BVD7</accession>
<proteinExistence type="predicted"/>
<feature type="compositionally biased region" description="Basic residues" evidence="1">
    <location>
        <begin position="499"/>
        <end position="521"/>
    </location>
</feature>
<gene>
    <name evidence="4" type="primary">LOC136080446</name>
</gene>
<keyword evidence="2" id="KW-0732">Signal</keyword>
<dbReference type="GeneID" id="136080446"/>
<feature type="compositionally biased region" description="Low complexity" evidence="1">
    <location>
        <begin position="569"/>
        <end position="584"/>
    </location>
</feature>
<feature type="region of interest" description="Disordered" evidence="1">
    <location>
        <begin position="147"/>
        <end position="203"/>
    </location>
</feature>
<protein>
    <submittedName>
        <fullName evidence="4">GATA zinc finger domain-containing protein 14-like</fullName>
    </submittedName>
</protein>
<feature type="compositionally biased region" description="Basic residues" evidence="1">
    <location>
        <begin position="147"/>
        <end position="167"/>
    </location>
</feature>
<feature type="region of interest" description="Disordered" evidence="1">
    <location>
        <begin position="310"/>
        <end position="376"/>
    </location>
</feature>
<dbReference type="Proteomes" id="UP001652625">
    <property type="component" value="Chromosome 05"/>
</dbReference>
<name>A0ABM4BVD7_HYDVU</name>
<feature type="chain" id="PRO_5045900583" evidence="2">
    <location>
        <begin position="23"/>
        <end position="765"/>
    </location>
</feature>
<evidence type="ECO:0000313" key="4">
    <source>
        <dbReference type="RefSeq" id="XP_065653159.1"/>
    </source>
</evidence>
<evidence type="ECO:0000256" key="2">
    <source>
        <dbReference type="SAM" id="SignalP"/>
    </source>
</evidence>
<feature type="compositionally biased region" description="Low complexity" evidence="1">
    <location>
        <begin position="344"/>
        <end position="366"/>
    </location>
</feature>
<reference evidence="4" key="1">
    <citation type="submission" date="2025-08" db="UniProtKB">
        <authorList>
            <consortium name="RefSeq"/>
        </authorList>
    </citation>
    <scope>IDENTIFICATION</scope>
</reference>
<dbReference type="RefSeq" id="XP_065653159.1">
    <property type="nucleotide sequence ID" value="XM_065797087.1"/>
</dbReference>
<keyword evidence="3" id="KW-1185">Reference proteome</keyword>
<feature type="region of interest" description="Disordered" evidence="1">
    <location>
        <begin position="498"/>
        <end position="529"/>
    </location>
</feature>
<organism evidence="3 4">
    <name type="scientific">Hydra vulgaris</name>
    <name type="common">Hydra</name>
    <name type="synonym">Hydra attenuata</name>
    <dbReference type="NCBI Taxonomy" id="6087"/>
    <lineage>
        <taxon>Eukaryota</taxon>
        <taxon>Metazoa</taxon>
        <taxon>Cnidaria</taxon>
        <taxon>Hydrozoa</taxon>
        <taxon>Hydroidolina</taxon>
        <taxon>Anthoathecata</taxon>
        <taxon>Aplanulata</taxon>
        <taxon>Hydridae</taxon>
        <taxon>Hydra</taxon>
    </lineage>
</organism>
<feature type="region of interest" description="Disordered" evidence="1">
    <location>
        <begin position="567"/>
        <end position="587"/>
    </location>
</feature>
<evidence type="ECO:0000313" key="3">
    <source>
        <dbReference type="Proteomes" id="UP001652625"/>
    </source>
</evidence>
<feature type="compositionally biased region" description="Basic and acidic residues" evidence="1">
    <location>
        <begin position="367"/>
        <end position="376"/>
    </location>
</feature>